<feature type="transmembrane region" description="Helical" evidence="8">
    <location>
        <begin position="70"/>
        <end position="90"/>
    </location>
</feature>
<evidence type="ECO:0000256" key="4">
    <source>
        <dbReference type="ARBA" id="ARBA00022475"/>
    </source>
</evidence>
<comment type="subcellular location">
    <subcellularLocation>
        <location evidence="1">Cell membrane</location>
        <topology evidence="1">Multi-pass membrane protein</topology>
    </subcellularLocation>
</comment>
<dbReference type="PANTHER" id="PTHR30472:SF27">
    <property type="entry name" value="PETROBACTIN IMPORT SYSTEM PERMEASE PROTEIN YCLN"/>
    <property type="match status" value="1"/>
</dbReference>
<evidence type="ECO:0000256" key="8">
    <source>
        <dbReference type="SAM" id="Phobius"/>
    </source>
</evidence>
<evidence type="ECO:0000256" key="3">
    <source>
        <dbReference type="ARBA" id="ARBA00022448"/>
    </source>
</evidence>
<dbReference type="PANTHER" id="PTHR30472">
    <property type="entry name" value="FERRIC ENTEROBACTIN TRANSPORT SYSTEM PERMEASE PROTEIN"/>
    <property type="match status" value="1"/>
</dbReference>
<dbReference type="AlphaFoldDB" id="A0A9D2I2A0"/>
<sequence length="336" mass="36964">MDKQSIKDMTSTELAQSLRHGRKKIWTKAFVLTCILVLLLALLSLMTGAYDIRGNDDGWTMFFITRVPRTISLMLTGAAMSMTGLVMQMITQNRLVESSTTGTVEWAGLGLVFVYLFFPAPSLVLRMTGAIIFSFVGTLIFFFFLRKVKLKSSLIVPIIGIMLGAIVSAVSTFIGLAFNMSQNVESWFVGSFASVQLGRYEYLWLIVLVTVIIFIYADRLTLAGLGEEVTTSVGVNYNQIILVATLLISIAVGIVSAVIGNLPFIGLIVPNIVSMYRGDDIRSNLPWVCLLGMGIVMICDIISRIIIAPFEVPVSLILGTAGSVIFIIILLRQRRR</sequence>
<evidence type="ECO:0000313" key="9">
    <source>
        <dbReference type="EMBL" id="HJA90947.1"/>
    </source>
</evidence>
<protein>
    <submittedName>
        <fullName evidence="9">Iron chelate uptake ABC transporter family permease subunit</fullName>
    </submittedName>
</protein>
<evidence type="ECO:0000256" key="7">
    <source>
        <dbReference type="ARBA" id="ARBA00023136"/>
    </source>
</evidence>
<dbReference type="GO" id="GO:0033214">
    <property type="term" value="P:siderophore-iron import into cell"/>
    <property type="evidence" value="ECO:0007669"/>
    <property type="project" value="TreeGrafter"/>
</dbReference>
<comment type="caution">
    <text evidence="9">The sequence shown here is derived from an EMBL/GenBank/DDBJ whole genome shotgun (WGS) entry which is preliminary data.</text>
</comment>
<feature type="transmembrane region" description="Helical" evidence="8">
    <location>
        <begin position="124"/>
        <end position="145"/>
    </location>
</feature>
<keyword evidence="7 8" id="KW-0472">Membrane</keyword>
<dbReference type="Pfam" id="PF01032">
    <property type="entry name" value="FecCD"/>
    <property type="match status" value="1"/>
</dbReference>
<evidence type="ECO:0000256" key="6">
    <source>
        <dbReference type="ARBA" id="ARBA00022989"/>
    </source>
</evidence>
<dbReference type="InterPro" id="IPR037294">
    <property type="entry name" value="ABC_BtuC-like"/>
</dbReference>
<feature type="transmembrane region" description="Helical" evidence="8">
    <location>
        <begin position="154"/>
        <end position="180"/>
    </location>
</feature>
<feature type="transmembrane region" description="Helical" evidence="8">
    <location>
        <begin position="254"/>
        <end position="273"/>
    </location>
</feature>
<dbReference type="SUPFAM" id="SSF81345">
    <property type="entry name" value="ABC transporter involved in vitamin B12 uptake, BtuC"/>
    <property type="match status" value="1"/>
</dbReference>
<feature type="transmembrane region" description="Helical" evidence="8">
    <location>
        <begin position="313"/>
        <end position="331"/>
    </location>
</feature>
<organism evidence="9 10">
    <name type="scientific">Candidatus Jeotgalibaca merdavium</name>
    <dbReference type="NCBI Taxonomy" id="2838627"/>
    <lineage>
        <taxon>Bacteria</taxon>
        <taxon>Bacillati</taxon>
        <taxon>Bacillota</taxon>
        <taxon>Bacilli</taxon>
        <taxon>Lactobacillales</taxon>
        <taxon>Carnobacteriaceae</taxon>
        <taxon>Jeotgalibaca</taxon>
    </lineage>
</organism>
<feature type="transmembrane region" description="Helical" evidence="8">
    <location>
        <begin position="200"/>
        <end position="217"/>
    </location>
</feature>
<reference evidence="9" key="2">
    <citation type="submission" date="2021-04" db="EMBL/GenBank/DDBJ databases">
        <authorList>
            <person name="Gilroy R."/>
        </authorList>
    </citation>
    <scope>NUCLEOTIDE SEQUENCE</scope>
    <source>
        <strain evidence="9">CHK171-505</strain>
    </source>
</reference>
<evidence type="ECO:0000256" key="1">
    <source>
        <dbReference type="ARBA" id="ARBA00004651"/>
    </source>
</evidence>
<dbReference type="GO" id="GO:0022857">
    <property type="term" value="F:transmembrane transporter activity"/>
    <property type="evidence" value="ECO:0007669"/>
    <property type="project" value="InterPro"/>
</dbReference>
<accession>A0A9D2I2A0</accession>
<dbReference type="EMBL" id="DWYW01000209">
    <property type="protein sequence ID" value="HJA90947.1"/>
    <property type="molecule type" value="Genomic_DNA"/>
</dbReference>
<keyword evidence="6 8" id="KW-1133">Transmembrane helix</keyword>
<comment type="similarity">
    <text evidence="2">Belongs to the binding-protein-dependent transport system permease family. FecCD subfamily.</text>
</comment>
<dbReference type="GO" id="GO:0005886">
    <property type="term" value="C:plasma membrane"/>
    <property type="evidence" value="ECO:0007669"/>
    <property type="project" value="UniProtKB-SubCell"/>
</dbReference>
<keyword evidence="5 8" id="KW-0812">Transmembrane</keyword>
<keyword evidence="4" id="KW-1003">Cell membrane</keyword>
<feature type="transmembrane region" description="Helical" evidence="8">
    <location>
        <begin position="29"/>
        <end position="50"/>
    </location>
</feature>
<dbReference type="Gene3D" id="1.10.3470.10">
    <property type="entry name" value="ABC transporter involved in vitamin B12 uptake, BtuC"/>
    <property type="match status" value="1"/>
</dbReference>
<proteinExistence type="inferred from homology"/>
<dbReference type="CDD" id="cd06550">
    <property type="entry name" value="TM_ABC_iron-siderophores_like"/>
    <property type="match status" value="1"/>
</dbReference>
<evidence type="ECO:0000313" key="10">
    <source>
        <dbReference type="Proteomes" id="UP000886856"/>
    </source>
</evidence>
<keyword evidence="3" id="KW-0813">Transport</keyword>
<evidence type="ECO:0000256" key="5">
    <source>
        <dbReference type="ARBA" id="ARBA00022692"/>
    </source>
</evidence>
<feature type="transmembrane region" description="Helical" evidence="8">
    <location>
        <begin position="285"/>
        <end position="307"/>
    </location>
</feature>
<name>A0A9D2I2A0_9LACT</name>
<dbReference type="Proteomes" id="UP000886856">
    <property type="component" value="Unassembled WGS sequence"/>
</dbReference>
<dbReference type="InterPro" id="IPR000522">
    <property type="entry name" value="ABC_transptr_permease_BtuC"/>
</dbReference>
<reference evidence="9" key="1">
    <citation type="journal article" date="2021" name="PeerJ">
        <title>Extensive microbial diversity within the chicken gut microbiome revealed by metagenomics and culture.</title>
        <authorList>
            <person name="Gilroy R."/>
            <person name="Ravi A."/>
            <person name="Getino M."/>
            <person name="Pursley I."/>
            <person name="Horton D.L."/>
            <person name="Alikhan N.F."/>
            <person name="Baker D."/>
            <person name="Gharbi K."/>
            <person name="Hall N."/>
            <person name="Watson M."/>
            <person name="Adriaenssens E.M."/>
            <person name="Foster-Nyarko E."/>
            <person name="Jarju S."/>
            <person name="Secka A."/>
            <person name="Antonio M."/>
            <person name="Oren A."/>
            <person name="Chaudhuri R.R."/>
            <person name="La Ragione R."/>
            <person name="Hildebrand F."/>
            <person name="Pallen M.J."/>
        </authorList>
    </citation>
    <scope>NUCLEOTIDE SEQUENCE</scope>
    <source>
        <strain evidence="9">CHK171-505</strain>
    </source>
</reference>
<evidence type="ECO:0000256" key="2">
    <source>
        <dbReference type="ARBA" id="ARBA00007935"/>
    </source>
</evidence>
<gene>
    <name evidence="9" type="ORF">H9948_09175</name>
</gene>